<reference evidence="1 2" key="1">
    <citation type="submission" date="2024-08" db="EMBL/GenBank/DDBJ databases">
        <title>Gnathostoma spinigerum genome.</title>
        <authorList>
            <person name="Gonzalez-Bertolin B."/>
            <person name="Monzon S."/>
            <person name="Zaballos A."/>
            <person name="Jimenez P."/>
            <person name="Dekumyoy P."/>
            <person name="Varona S."/>
            <person name="Cuesta I."/>
            <person name="Sumanam S."/>
            <person name="Adisakwattana P."/>
            <person name="Gasser R.B."/>
            <person name="Hernandez-Gonzalez A."/>
            <person name="Young N.D."/>
            <person name="Perteguer M.J."/>
        </authorList>
    </citation>
    <scope>NUCLEOTIDE SEQUENCE [LARGE SCALE GENOMIC DNA]</scope>
    <source>
        <strain evidence="1">AL3</strain>
        <tissue evidence="1">Liver</tissue>
    </source>
</reference>
<organism evidence="1 2">
    <name type="scientific">Gnathostoma spinigerum</name>
    <dbReference type="NCBI Taxonomy" id="75299"/>
    <lineage>
        <taxon>Eukaryota</taxon>
        <taxon>Metazoa</taxon>
        <taxon>Ecdysozoa</taxon>
        <taxon>Nematoda</taxon>
        <taxon>Chromadorea</taxon>
        <taxon>Rhabditida</taxon>
        <taxon>Spirurina</taxon>
        <taxon>Gnathostomatomorpha</taxon>
        <taxon>Gnathostomatoidea</taxon>
        <taxon>Gnathostomatidae</taxon>
        <taxon>Gnathostoma</taxon>
    </lineage>
</organism>
<dbReference type="Proteomes" id="UP001608902">
    <property type="component" value="Unassembled WGS sequence"/>
</dbReference>
<dbReference type="AlphaFoldDB" id="A0ABD6EHA0"/>
<accession>A0ABD6EHA0</accession>
<name>A0ABD6EHA0_9BILA</name>
<evidence type="ECO:0000313" key="1">
    <source>
        <dbReference type="EMBL" id="MFH4975690.1"/>
    </source>
</evidence>
<evidence type="ECO:0000313" key="2">
    <source>
        <dbReference type="Proteomes" id="UP001608902"/>
    </source>
</evidence>
<keyword evidence="2" id="KW-1185">Reference proteome</keyword>
<gene>
    <name evidence="1" type="ORF">AB6A40_002399</name>
</gene>
<dbReference type="EMBL" id="JBGFUD010001064">
    <property type="protein sequence ID" value="MFH4975690.1"/>
    <property type="molecule type" value="Genomic_DNA"/>
</dbReference>
<comment type="caution">
    <text evidence="1">The sequence shown here is derived from an EMBL/GenBank/DDBJ whole genome shotgun (WGS) entry which is preliminary data.</text>
</comment>
<sequence>MDSEYHCGIQFCLQVTGGLEVTSYGARRAGVMNANARLSVHKASTFHLISMRKITKEGVKLISLFARFVWHVVRERVLELDLTSISEIVDWITFRCFMADYPIK</sequence>
<proteinExistence type="predicted"/>
<protein>
    <submittedName>
        <fullName evidence="1">Uncharacterized protein</fullName>
    </submittedName>
</protein>